<accession>A0A0E9QUC9</accession>
<organism evidence="1">
    <name type="scientific">Anguilla anguilla</name>
    <name type="common">European freshwater eel</name>
    <name type="synonym">Muraena anguilla</name>
    <dbReference type="NCBI Taxonomy" id="7936"/>
    <lineage>
        <taxon>Eukaryota</taxon>
        <taxon>Metazoa</taxon>
        <taxon>Chordata</taxon>
        <taxon>Craniata</taxon>
        <taxon>Vertebrata</taxon>
        <taxon>Euteleostomi</taxon>
        <taxon>Actinopterygii</taxon>
        <taxon>Neopterygii</taxon>
        <taxon>Teleostei</taxon>
        <taxon>Anguilliformes</taxon>
        <taxon>Anguillidae</taxon>
        <taxon>Anguilla</taxon>
    </lineage>
</organism>
<proteinExistence type="predicted"/>
<name>A0A0E9QUC9_ANGAN</name>
<reference evidence="1" key="2">
    <citation type="journal article" date="2015" name="Fish Shellfish Immunol.">
        <title>Early steps in the European eel (Anguilla anguilla)-Vibrio vulnificus interaction in the gills: Role of the RtxA13 toxin.</title>
        <authorList>
            <person name="Callol A."/>
            <person name="Pajuelo D."/>
            <person name="Ebbesson L."/>
            <person name="Teles M."/>
            <person name="MacKenzie S."/>
            <person name="Amaro C."/>
        </authorList>
    </citation>
    <scope>NUCLEOTIDE SEQUENCE</scope>
</reference>
<dbReference type="EMBL" id="GBXM01088722">
    <property type="protein sequence ID" value="JAH19855.1"/>
    <property type="molecule type" value="Transcribed_RNA"/>
</dbReference>
<reference evidence="1" key="1">
    <citation type="submission" date="2014-11" db="EMBL/GenBank/DDBJ databases">
        <authorList>
            <person name="Amaro Gonzalez C."/>
        </authorList>
    </citation>
    <scope>NUCLEOTIDE SEQUENCE</scope>
</reference>
<evidence type="ECO:0000313" key="1">
    <source>
        <dbReference type="EMBL" id="JAH19855.1"/>
    </source>
</evidence>
<dbReference type="AlphaFoldDB" id="A0A0E9QUC9"/>
<protein>
    <submittedName>
        <fullName evidence="1">Uncharacterized protein</fullName>
    </submittedName>
</protein>
<sequence>MAHCEIFSWGPESWRHPDCPGARGFLERRPLPTAPPAPTWFPVQVLTELKPFYFMQFSMQNFSMVGWLCGRIEDANSSVSRSDPIKQRALVCSFSPFSTHHRTHGR</sequence>